<organism evidence="1 2">
    <name type="scientific">Caenorhabditis elegans</name>
    <dbReference type="NCBI Taxonomy" id="6239"/>
    <lineage>
        <taxon>Eukaryota</taxon>
        <taxon>Metazoa</taxon>
        <taxon>Ecdysozoa</taxon>
        <taxon>Nematoda</taxon>
        <taxon>Chromadorea</taxon>
        <taxon>Rhabditida</taxon>
        <taxon>Rhabditina</taxon>
        <taxon>Rhabditomorpha</taxon>
        <taxon>Rhabditoidea</taxon>
        <taxon>Rhabditidae</taxon>
        <taxon>Peloderinae</taxon>
        <taxon>Caenorhabditis</taxon>
    </lineage>
</organism>
<name>G4SDS9_CAEEL</name>
<dbReference type="SUPFAM" id="SSF54001">
    <property type="entry name" value="Cysteine proteinases"/>
    <property type="match status" value="1"/>
</dbReference>
<reference evidence="1 2" key="1">
    <citation type="journal article" date="1998" name="Science">
        <title>Genome sequence of the nematode C. elegans: a platform for investigating biology.</title>
        <authorList>
            <consortium name="The C. elegans sequencing consortium"/>
            <person name="Sulson J.E."/>
            <person name="Waterston R."/>
        </authorList>
    </citation>
    <scope>NUCLEOTIDE SEQUENCE [LARGE SCALE GENOMIC DNA]</scope>
    <source>
        <strain evidence="1 2">Bristol N2</strain>
    </source>
</reference>
<protein>
    <submittedName>
        <fullName evidence="1">USP domain-containing protein</fullName>
    </submittedName>
</protein>
<gene>
    <name evidence="1" type="ORF">CELE_F14D2.19</name>
    <name evidence="1 3" type="ORF">F14D2.19</name>
</gene>
<evidence type="ECO:0000313" key="1">
    <source>
        <dbReference type="EMBL" id="CCD69495.1"/>
    </source>
</evidence>
<dbReference type="FunCoup" id="G4SDS9">
    <property type="interactions" value="252"/>
</dbReference>
<dbReference type="AlphaFoldDB" id="G4SDS9"/>
<dbReference type="WormBase" id="F14D2.19">
    <property type="protein sequence ID" value="CE46511"/>
    <property type="gene ID" value="WBGene00206522"/>
</dbReference>
<dbReference type="AGR" id="WB:WBGene00206522"/>
<dbReference type="EMBL" id="BX284602">
    <property type="protein sequence ID" value="CCD69495.1"/>
    <property type="molecule type" value="Genomic_DNA"/>
</dbReference>
<proteinExistence type="predicted"/>
<dbReference type="Bgee" id="WBGene00206522">
    <property type="expression patterns" value="Expressed in larva and 2 other cell types or tissues"/>
</dbReference>
<dbReference type="PaxDb" id="6239-F14D2.19"/>
<accession>G4SDS9</accession>
<dbReference type="Proteomes" id="UP000001940">
    <property type="component" value="Chromosome II"/>
</dbReference>
<dbReference type="HOGENOM" id="CLU_826992_0_0_1"/>
<dbReference type="RefSeq" id="NP_001254073.1">
    <property type="nucleotide sequence ID" value="NM_001267144.1"/>
</dbReference>
<keyword evidence="2" id="KW-1185">Reference proteome</keyword>
<dbReference type="PhylomeDB" id="G4SDS9"/>
<dbReference type="CTD" id="13184298"/>
<evidence type="ECO:0000313" key="3">
    <source>
        <dbReference type="WormBase" id="F14D2.19"/>
    </source>
</evidence>
<dbReference type="InParanoid" id="G4SDS9"/>
<dbReference type="InterPro" id="IPR038765">
    <property type="entry name" value="Papain-like_cys_pep_sf"/>
</dbReference>
<evidence type="ECO:0000313" key="2">
    <source>
        <dbReference type="Proteomes" id="UP000001940"/>
    </source>
</evidence>
<dbReference type="KEGG" id="cel:CELE_F14D2.19"/>
<dbReference type="GeneID" id="13184298"/>
<dbReference type="Gene3D" id="3.90.70.10">
    <property type="entry name" value="Cysteine proteinases"/>
    <property type="match status" value="1"/>
</dbReference>
<sequence length="336" mass="38818">MGSASSLVLELNSTGIEPVLKNIDFSNLGDCGSKISNNEPVAPPRVLLLQNPNHLCWLNCILNILYKATSLRKMFYTWKEDNSICYQLAKIFQGVEDSADPLRKMLTNHEFHEKAQDVTEVLPCLLEDLKIKTTQKEVTFCNSCNEIRNRCEEDELTRCPFCGNAELTEGKLMTHIDSCFVITGDQFTILRPNEHFKINSVNYRLNAFAQYIESMNNEEDCGHYVSWTRELKKEGNFEETKNPNTTTKNNNVEAITEIQKDQAEHAKDTNNNNNNNEHLHDEYNIIQTEDNNEEEKHYTEYSIDQDFECIDDDKHYSGKHSPVENMIVNFILLERC</sequence>